<feature type="domain" description="F-box" evidence="1">
    <location>
        <begin position="7"/>
        <end position="52"/>
    </location>
</feature>
<proteinExistence type="predicted"/>
<dbReference type="AlphaFoldDB" id="A0AAP0JR64"/>
<dbReference type="InterPro" id="IPR036047">
    <property type="entry name" value="F-box-like_dom_sf"/>
</dbReference>
<dbReference type="Pfam" id="PF00646">
    <property type="entry name" value="F-box"/>
    <property type="match status" value="1"/>
</dbReference>
<evidence type="ECO:0000313" key="2">
    <source>
        <dbReference type="EMBL" id="KAK9138434.1"/>
    </source>
</evidence>
<dbReference type="Gene3D" id="1.20.1280.50">
    <property type="match status" value="1"/>
</dbReference>
<dbReference type="InterPro" id="IPR017451">
    <property type="entry name" value="F-box-assoc_interact_dom"/>
</dbReference>
<sequence>MMNTSDNIDEKYFPEEIFLEILIRLPATSLIRFMLVSKSWHALISDSHFIKLHLNKAVQDDKFVSFVPSDIFHLINPEASLALSYPFNPHGVDLDFCVMGSCNGLLLLVNNRYLMGVWNPTTREFINIPSPVPPIMHCLGDNSPFYGLGYDSNTDDYKVVLIMQDRWGVVEAKIFSTSSCTWTTIKGWYTGNAISHMPFFNFDDGFDNSEGKFVMEAIYWLGELNEEKRALIAFNLEREEFKEIQLPEPSVNRREYHAKLKAWRQNLCLFTRSKSFPHPYEIFVMKRDSSWSKLYNIPTGSSLMVMTSWKVVGGSSDNGKVLLQGEQCNVIQYDLESGMVEEVGRHEYHTIVQNFLKNASKRDFIRTGNFVWEAIYWLGELNEEKRTLIAFNLEREEFKEIQLPEPSVNRREYHAKLKAWGQNLCLFTRSKSFPHPYEIFVMKRDSSWSKLYNIPTGSSLMVMTSWKVVGGSSDNGKVLLTPNEVGRQSFALREIFEDESLAPRPRIREWYLQSCALPCSTCNPNSHKVSRTKGAALVESGRRAWARMRKLGGPSRGVGAEERRLWMGVNWEALDSEGRPFEGVSF</sequence>
<dbReference type="PANTHER" id="PTHR31672:SF13">
    <property type="entry name" value="F-BOX PROTEIN CPR30-LIKE"/>
    <property type="match status" value="1"/>
</dbReference>
<dbReference type="CDD" id="cd22157">
    <property type="entry name" value="F-box_AtFBW1-like"/>
    <property type="match status" value="1"/>
</dbReference>
<gene>
    <name evidence="2" type="ORF">Sjap_009028</name>
</gene>
<dbReference type="Pfam" id="PF07734">
    <property type="entry name" value="FBA_1"/>
    <property type="match status" value="1"/>
</dbReference>
<reference evidence="2 3" key="1">
    <citation type="submission" date="2024-01" db="EMBL/GenBank/DDBJ databases">
        <title>Genome assemblies of Stephania.</title>
        <authorList>
            <person name="Yang L."/>
        </authorList>
    </citation>
    <scope>NUCLEOTIDE SEQUENCE [LARGE SCALE GENOMIC DNA]</scope>
    <source>
        <strain evidence="2">QJT</strain>
        <tissue evidence="2">Leaf</tissue>
    </source>
</reference>
<dbReference type="PROSITE" id="PS50181">
    <property type="entry name" value="FBOX"/>
    <property type="match status" value="1"/>
</dbReference>
<comment type="caution">
    <text evidence="2">The sequence shown here is derived from an EMBL/GenBank/DDBJ whole genome shotgun (WGS) entry which is preliminary data.</text>
</comment>
<evidence type="ECO:0000259" key="1">
    <source>
        <dbReference type="PROSITE" id="PS50181"/>
    </source>
</evidence>
<dbReference type="PANTHER" id="PTHR31672">
    <property type="entry name" value="BNACNNG10540D PROTEIN"/>
    <property type="match status" value="1"/>
</dbReference>
<dbReference type="InterPro" id="IPR006527">
    <property type="entry name" value="F-box-assoc_dom_typ1"/>
</dbReference>
<dbReference type="SMART" id="SM00256">
    <property type="entry name" value="FBOX"/>
    <property type="match status" value="1"/>
</dbReference>
<dbReference type="InterPro" id="IPR001810">
    <property type="entry name" value="F-box_dom"/>
</dbReference>
<dbReference type="Proteomes" id="UP001417504">
    <property type="component" value="Unassembled WGS sequence"/>
</dbReference>
<protein>
    <recommendedName>
        <fullName evidence="1">F-box domain-containing protein</fullName>
    </recommendedName>
</protein>
<dbReference type="InterPro" id="IPR050796">
    <property type="entry name" value="SCF_F-box_component"/>
</dbReference>
<name>A0AAP0JR64_9MAGN</name>
<evidence type="ECO:0000313" key="3">
    <source>
        <dbReference type="Proteomes" id="UP001417504"/>
    </source>
</evidence>
<dbReference type="EMBL" id="JBBNAE010000003">
    <property type="protein sequence ID" value="KAK9138434.1"/>
    <property type="molecule type" value="Genomic_DNA"/>
</dbReference>
<accession>A0AAP0JR64</accession>
<dbReference type="NCBIfam" id="TIGR01640">
    <property type="entry name" value="F_box_assoc_1"/>
    <property type="match status" value="1"/>
</dbReference>
<dbReference type="SUPFAM" id="SSF81383">
    <property type="entry name" value="F-box domain"/>
    <property type="match status" value="1"/>
</dbReference>
<keyword evidence="3" id="KW-1185">Reference proteome</keyword>
<organism evidence="2 3">
    <name type="scientific">Stephania japonica</name>
    <dbReference type="NCBI Taxonomy" id="461633"/>
    <lineage>
        <taxon>Eukaryota</taxon>
        <taxon>Viridiplantae</taxon>
        <taxon>Streptophyta</taxon>
        <taxon>Embryophyta</taxon>
        <taxon>Tracheophyta</taxon>
        <taxon>Spermatophyta</taxon>
        <taxon>Magnoliopsida</taxon>
        <taxon>Ranunculales</taxon>
        <taxon>Menispermaceae</taxon>
        <taxon>Menispermoideae</taxon>
        <taxon>Cissampelideae</taxon>
        <taxon>Stephania</taxon>
    </lineage>
</organism>